<dbReference type="Gene3D" id="1.10.357.10">
    <property type="entry name" value="Tetracycline Repressor, domain 2"/>
    <property type="match status" value="1"/>
</dbReference>
<keyword evidence="1 2" id="KW-0238">DNA-binding</keyword>
<evidence type="ECO:0000313" key="5">
    <source>
        <dbReference type="EMBL" id="MDQ0676455.1"/>
    </source>
</evidence>
<dbReference type="Proteomes" id="UP001236806">
    <property type="component" value="Unassembled WGS sequence"/>
</dbReference>
<dbReference type="SUPFAM" id="SSF48498">
    <property type="entry name" value="Tetracyclin repressor-like, C-terminal domain"/>
    <property type="match status" value="1"/>
</dbReference>
<reference evidence="5 6" key="1">
    <citation type="submission" date="2023-07" db="EMBL/GenBank/DDBJ databases">
        <title>Comparative genomics of wheat-associated soil bacteria to identify genetic determinants of phenazine resistance.</title>
        <authorList>
            <person name="Mouncey N."/>
        </authorList>
    </citation>
    <scope>NUCLEOTIDE SEQUENCE [LARGE SCALE GENOMIC DNA]</scope>
    <source>
        <strain evidence="5 6">W1I3</strain>
    </source>
</reference>
<evidence type="ECO:0000259" key="4">
    <source>
        <dbReference type="PROSITE" id="PS50977"/>
    </source>
</evidence>
<gene>
    <name evidence="5" type="ORF">QFZ36_004016</name>
</gene>
<dbReference type="InterPro" id="IPR001647">
    <property type="entry name" value="HTH_TetR"/>
</dbReference>
<dbReference type="RefSeq" id="WP_306638892.1">
    <property type="nucleotide sequence ID" value="NZ_JAUSXB010000001.1"/>
</dbReference>
<dbReference type="Pfam" id="PF00440">
    <property type="entry name" value="TetR_N"/>
    <property type="match status" value="1"/>
</dbReference>
<dbReference type="PANTHER" id="PTHR30055:SF235">
    <property type="entry name" value="TRANSCRIPTIONAL REGULATORY PROTEIN"/>
    <property type="match status" value="1"/>
</dbReference>
<dbReference type="InterPro" id="IPR009057">
    <property type="entry name" value="Homeodomain-like_sf"/>
</dbReference>
<dbReference type="SUPFAM" id="SSF46689">
    <property type="entry name" value="Homeodomain-like"/>
    <property type="match status" value="1"/>
</dbReference>
<dbReference type="PRINTS" id="PR00455">
    <property type="entry name" value="HTHTETR"/>
</dbReference>
<evidence type="ECO:0000313" key="6">
    <source>
        <dbReference type="Proteomes" id="UP001236806"/>
    </source>
</evidence>
<keyword evidence="6" id="KW-1185">Reference proteome</keyword>
<dbReference type="EMBL" id="JAUSXB010000001">
    <property type="protein sequence ID" value="MDQ0676455.1"/>
    <property type="molecule type" value="Genomic_DNA"/>
</dbReference>
<evidence type="ECO:0000256" key="1">
    <source>
        <dbReference type="ARBA" id="ARBA00023125"/>
    </source>
</evidence>
<dbReference type="InterPro" id="IPR036271">
    <property type="entry name" value="Tet_transcr_reg_TetR-rel_C_sf"/>
</dbReference>
<name>A0ABU0PR57_9MICC</name>
<accession>A0ABU0PR57</accession>
<feature type="region of interest" description="Disordered" evidence="3">
    <location>
        <begin position="1"/>
        <end position="22"/>
    </location>
</feature>
<comment type="caution">
    <text evidence="5">The sequence shown here is derived from an EMBL/GenBank/DDBJ whole genome shotgun (WGS) entry which is preliminary data.</text>
</comment>
<dbReference type="Gene3D" id="1.10.10.60">
    <property type="entry name" value="Homeodomain-like"/>
    <property type="match status" value="1"/>
</dbReference>
<dbReference type="InterPro" id="IPR050109">
    <property type="entry name" value="HTH-type_TetR-like_transc_reg"/>
</dbReference>
<dbReference type="InterPro" id="IPR041678">
    <property type="entry name" value="TetR_C_16"/>
</dbReference>
<dbReference type="Pfam" id="PF17920">
    <property type="entry name" value="TetR_C_16"/>
    <property type="match status" value="1"/>
</dbReference>
<evidence type="ECO:0000256" key="2">
    <source>
        <dbReference type="PROSITE-ProRule" id="PRU00335"/>
    </source>
</evidence>
<proteinExistence type="predicted"/>
<dbReference type="PANTHER" id="PTHR30055">
    <property type="entry name" value="HTH-TYPE TRANSCRIPTIONAL REGULATOR RUTR"/>
    <property type="match status" value="1"/>
</dbReference>
<dbReference type="PROSITE" id="PS50977">
    <property type="entry name" value="HTH_TETR_2"/>
    <property type="match status" value="1"/>
</dbReference>
<feature type="DNA-binding region" description="H-T-H motif" evidence="2">
    <location>
        <begin position="43"/>
        <end position="62"/>
    </location>
</feature>
<feature type="domain" description="HTH tetR-type" evidence="4">
    <location>
        <begin position="20"/>
        <end position="80"/>
    </location>
</feature>
<organism evidence="5 6">
    <name type="scientific">Pseudarthrobacter siccitolerans</name>
    <dbReference type="NCBI Taxonomy" id="861266"/>
    <lineage>
        <taxon>Bacteria</taxon>
        <taxon>Bacillati</taxon>
        <taxon>Actinomycetota</taxon>
        <taxon>Actinomycetes</taxon>
        <taxon>Micrococcales</taxon>
        <taxon>Micrococcaceae</taxon>
        <taxon>Pseudarthrobacter</taxon>
    </lineage>
</organism>
<evidence type="ECO:0000256" key="3">
    <source>
        <dbReference type="SAM" id="MobiDB-lite"/>
    </source>
</evidence>
<sequence>MSAQEGDSLPARRGRRGGTTESRDRILDAARRLFAEHGFEGTSLRQVARAAGVDPAMVHHFFNGKDELFAQSVELPADPEDVLADVSAARPEQRAEVIVRAVLRLWESPAQPSLLAFLRGTLSSKARTALLRELVTRTVVRRIMAGVPGPPQEVALRGDLVATQMVGLMMVRYVVRLEPLASAAREEVVRLVAPNVQRYLTGDLAANGTAAAGTGG</sequence>
<protein>
    <submittedName>
        <fullName evidence="5">AcrR family transcriptional regulator</fullName>
    </submittedName>
</protein>